<dbReference type="GO" id="GO:0005739">
    <property type="term" value="C:mitochondrion"/>
    <property type="evidence" value="ECO:0007669"/>
    <property type="project" value="UniProtKB-SubCell"/>
</dbReference>
<keyword evidence="5" id="KW-0445">Lipid transport</keyword>
<comment type="catalytic activity">
    <reaction evidence="10">
        <text>cholesterol(in) = cholesterol(out)</text>
        <dbReference type="Rhea" id="RHEA:39747"/>
        <dbReference type="ChEBI" id="CHEBI:16113"/>
    </reaction>
</comment>
<dbReference type="Proteomes" id="UP000327468">
    <property type="component" value="Chromosome 12"/>
</dbReference>
<reference evidence="12 13" key="1">
    <citation type="submission" date="2019-06" db="EMBL/GenBank/DDBJ databases">
        <title>A chromosome-scale genome assembly of the striped catfish, Pangasianodon hypophthalmus.</title>
        <authorList>
            <person name="Wen M."/>
            <person name="Zahm M."/>
            <person name="Roques C."/>
            <person name="Cabau C."/>
            <person name="Klopp C."/>
            <person name="Donnadieu C."/>
            <person name="Jouanno E."/>
            <person name="Avarre J.-C."/>
            <person name="Campet M."/>
            <person name="Ha T.T.T."/>
            <person name="Dugue R."/>
            <person name="Lampietro C."/>
            <person name="Louis A."/>
            <person name="Herpin A."/>
            <person name="Echchiki A."/>
            <person name="Berthelot C."/>
            <person name="Parey E."/>
            <person name="Roest-Crollius H."/>
            <person name="Braasch I."/>
            <person name="Postlethwait J."/>
            <person name="Bobe J."/>
            <person name="Montfort J."/>
            <person name="Bouchez O."/>
            <person name="Begum T."/>
            <person name="Schartl M."/>
            <person name="Guiguen Y."/>
        </authorList>
    </citation>
    <scope>NUCLEOTIDE SEQUENCE [LARGE SCALE GENOMIC DNA]</scope>
    <source>
        <strain evidence="12 13">Indonesia</strain>
        <tissue evidence="12">Blood</tissue>
    </source>
</reference>
<keyword evidence="13" id="KW-1185">Reference proteome</keyword>
<evidence type="ECO:0000313" key="12">
    <source>
        <dbReference type="EMBL" id="KAB5555907.1"/>
    </source>
</evidence>
<dbReference type="UniPathway" id="UPA00296"/>
<comment type="caution">
    <text evidence="12">The sequence shown here is derived from an EMBL/GenBank/DDBJ whole genome shotgun (WGS) entry which is preliminary data.</text>
</comment>
<dbReference type="GO" id="GO:0120020">
    <property type="term" value="F:cholesterol transfer activity"/>
    <property type="evidence" value="ECO:0007669"/>
    <property type="project" value="InterPro"/>
</dbReference>
<dbReference type="GO" id="GO:0008203">
    <property type="term" value="P:cholesterol metabolic process"/>
    <property type="evidence" value="ECO:0007669"/>
    <property type="project" value="UniProtKB-UniPathway"/>
</dbReference>
<dbReference type="InterPro" id="IPR029866">
    <property type="entry name" value="StAR"/>
</dbReference>
<evidence type="ECO:0000256" key="6">
    <source>
        <dbReference type="ARBA" id="ARBA00023121"/>
    </source>
</evidence>
<dbReference type="PANTHER" id="PTHR46489:SF2">
    <property type="entry name" value="START DOMAIN-CONTAINING PROTEIN 1"/>
    <property type="match status" value="1"/>
</dbReference>
<evidence type="ECO:0000256" key="3">
    <source>
        <dbReference type="ARBA" id="ARBA00011279"/>
    </source>
</evidence>
<evidence type="ECO:0000256" key="8">
    <source>
        <dbReference type="ARBA" id="ARBA00023250"/>
    </source>
</evidence>
<evidence type="ECO:0000256" key="1">
    <source>
        <dbReference type="ARBA" id="ARBA00004173"/>
    </source>
</evidence>
<dbReference type="GO" id="GO:0006694">
    <property type="term" value="P:steroid biosynthetic process"/>
    <property type="evidence" value="ECO:0007669"/>
    <property type="project" value="UniProtKB-KW"/>
</dbReference>
<evidence type="ECO:0000256" key="5">
    <source>
        <dbReference type="ARBA" id="ARBA00023055"/>
    </source>
</evidence>
<sequence length="286" mass="32130">MLSAVAKLCCGISYQHLRSVTGLQRTAMAALGQEIAHMQKTGRVSVGSRSWDVAWSWRNISEETERTDGRRDGVEDTDLSYQQQGQEALQRALDITRNADGWRTEITEDSGDVIYSKVVQGNRKVFRLEAELDASPDELYEVLFVKVEEMNEWNPSIAHIKVLKHIGKETMVTHEVSAGKAGNLIGQRDFLSVRHSLKTKRCIYLGGAATHLEAFPPQPGFIRAEDGPTCIIIQPSPGCAGKSKFTWLLNMDVKGWLPKSLVNQALPQAQLDFTRHLRRRLEMSRK</sequence>
<comment type="pathway">
    <text evidence="2">Steroid metabolism; cholesterol metabolism.</text>
</comment>
<evidence type="ECO:0000259" key="11">
    <source>
        <dbReference type="PROSITE" id="PS50848"/>
    </source>
</evidence>
<dbReference type="AlphaFoldDB" id="A0A5N5MLQ7"/>
<dbReference type="Gene3D" id="3.30.530.20">
    <property type="match status" value="1"/>
</dbReference>
<comment type="subcellular location">
    <subcellularLocation>
        <location evidence="1">Mitochondrion</location>
    </subcellularLocation>
</comment>
<dbReference type="SUPFAM" id="SSF55961">
    <property type="entry name" value="Bet v1-like"/>
    <property type="match status" value="1"/>
</dbReference>
<dbReference type="PANTHER" id="PTHR46489">
    <property type="entry name" value="STEROIDOGENIC ACUTE REGULATORY PROTEIN, MITOCHONDRIAL"/>
    <property type="match status" value="1"/>
</dbReference>
<proteinExistence type="predicted"/>
<keyword evidence="8" id="KW-0755">Steroidogenesis</keyword>
<keyword evidence="4" id="KW-0813">Transport</keyword>
<protein>
    <recommendedName>
        <fullName evidence="9">START domain-containing protein 1</fullName>
    </recommendedName>
</protein>
<evidence type="ECO:0000313" key="13">
    <source>
        <dbReference type="Proteomes" id="UP000327468"/>
    </source>
</evidence>
<dbReference type="SMART" id="SM00234">
    <property type="entry name" value="START"/>
    <property type="match status" value="1"/>
</dbReference>
<evidence type="ECO:0000256" key="9">
    <source>
        <dbReference type="ARBA" id="ARBA00032620"/>
    </source>
</evidence>
<evidence type="ECO:0000256" key="10">
    <source>
        <dbReference type="ARBA" id="ARBA00034049"/>
    </source>
</evidence>
<evidence type="ECO:0000256" key="7">
    <source>
        <dbReference type="ARBA" id="ARBA00023128"/>
    </source>
</evidence>
<keyword evidence="6" id="KW-0446">Lipid-binding</keyword>
<dbReference type="InterPro" id="IPR023393">
    <property type="entry name" value="START-like_dom_sf"/>
</dbReference>
<accession>A0A5N5MLQ7</accession>
<dbReference type="PROSITE" id="PS50848">
    <property type="entry name" value="START"/>
    <property type="match status" value="1"/>
</dbReference>
<organism evidence="12 13">
    <name type="scientific">Pangasianodon hypophthalmus</name>
    <name type="common">Striped catfish</name>
    <name type="synonym">Helicophagus hypophthalmus</name>
    <dbReference type="NCBI Taxonomy" id="310915"/>
    <lineage>
        <taxon>Eukaryota</taxon>
        <taxon>Metazoa</taxon>
        <taxon>Chordata</taxon>
        <taxon>Craniata</taxon>
        <taxon>Vertebrata</taxon>
        <taxon>Euteleostomi</taxon>
        <taxon>Actinopterygii</taxon>
        <taxon>Neopterygii</taxon>
        <taxon>Teleostei</taxon>
        <taxon>Ostariophysi</taxon>
        <taxon>Siluriformes</taxon>
        <taxon>Pangasiidae</taxon>
        <taxon>Pangasianodon</taxon>
    </lineage>
</organism>
<evidence type="ECO:0000256" key="2">
    <source>
        <dbReference type="ARBA" id="ARBA00004731"/>
    </source>
</evidence>
<gene>
    <name evidence="12" type="ORF">PHYPO_G00039510</name>
</gene>
<dbReference type="EMBL" id="VFJC01000013">
    <property type="protein sequence ID" value="KAB5555907.1"/>
    <property type="molecule type" value="Genomic_DNA"/>
</dbReference>
<comment type="subunit">
    <text evidence="3">May interact with TSPO.</text>
</comment>
<name>A0A5N5MLQ7_PANHP</name>
<dbReference type="PRINTS" id="PR00978">
    <property type="entry name" value="STARPROTEIN"/>
</dbReference>
<keyword evidence="7" id="KW-0496">Mitochondrion</keyword>
<dbReference type="InterPro" id="IPR002913">
    <property type="entry name" value="START_lipid-bd_dom"/>
</dbReference>
<feature type="domain" description="START" evidence="11">
    <location>
        <begin position="98"/>
        <end position="286"/>
    </location>
</feature>
<dbReference type="GO" id="GO:0050810">
    <property type="term" value="P:regulation of steroid biosynthetic process"/>
    <property type="evidence" value="ECO:0007669"/>
    <property type="project" value="TreeGrafter"/>
</dbReference>
<dbReference type="InterPro" id="IPR000799">
    <property type="entry name" value="StAR-like"/>
</dbReference>
<evidence type="ECO:0000256" key="4">
    <source>
        <dbReference type="ARBA" id="ARBA00022448"/>
    </source>
</evidence>
<dbReference type="Pfam" id="PF01852">
    <property type="entry name" value="START"/>
    <property type="match status" value="1"/>
</dbReference>
<dbReference type="GO" id="GO:0015485">
    <property type="term" value="F:cholesterol binding"/>
    <property type="evidence" value="ECO:0007669"/>
    <property type="project" value="InterPro"/>
</dbReference>
<dbReference type="GO" id="GO:0032367">
    <property type="term" value="P:intracellular cholesterol transport"/>
    <property type="evidence" value="ECO:0007669"/>
    <property type="project" value="TreeGrafter"/>
</dbReference>